<organism evidence="3 4">
    <name type="scientific">Nematostella vectensis</name>
    <name type="common">Starlet sea anemone</name>
    <dbReference type="NCBI Taxonomy" id="45351"/>
    <lineage>
        <taxon>Eukaryota</taxon>
        <taxon>Metazoa</taxon>
        <taxon>Cnidaria</taxon>
        <taxon>Anthozoa</taxon>
        <taxon>Hexacorallia</taxon>
        <taxon>Actiniaria</taxon>
        <taxon>Edwardsiidae</taxon>
        <taxon>Nematostella</taxon>
    </lineage>
</organism>
<evidence type="ECO:0000313" key="3">
    <source>
        <dbReference type="EMBL" id="EDO34616.1"/>
    </source>
</evidence>
<dbReference type="KEGG" id="nve:5505996"/>
<feature type="compositionally biased region" description="Polar residues" evidence="2">
    <location>
        <begin position="250"/>
        <end position="260"/>
    </location>
</feature>
<dbReference type="Pfam" id="PF13879">
    <property type="entry name" value="Hmw_CFAP97"/>
    <property type="match status" value="1"/>
</dbReference>
<sequence length="293" mass="32990">MAAKLGRRNSTGNLKDEKAVDRLKKEHFLKPDSDQVDLKLLLQAVLDISDKLDQKTESERDPAGTRPSNHHTTSQSFNETRDFDQRSTTSSSRSRPRSAVKFNESKMPAPQERKNLSFSNLQVSDIDRENQRLLRQITKAKGRVRPRSAVYSAQRVFTEPLRVQTASEVNRTRFQRRVDAENQQILQRLQAVRPTKSLCKDQLSKEAVAQKQFCLNASKTRPSSSRPSSARPSSASRRASSRSRGLARTGSETSLLTNNTASVASSRPSSASRRSSAHRRTRSSNKPVWESGW</sequence>
<dbReference type="PhylomeDB" id="A7SNW1"/>
<feature type="region of interest" description="Disordered" evidence="2">
    <location>
        <begin position="1"/>
        <end position="21"/>
    </location>
</feature>
<feature type="compositionally biased region" description="Low complexity" evidence="2">
    <location>
        <begin position="221"/>
        <end position="244"/>
    </location>
</feature>
<feature type="region of interest" description="Disordered" evidence="2">
    <location>
        <begin position="51"/>
        <end position="114"/>
    </location>
</feature>
<evidence type="ECO:0000313" key="4">
    <source>
        <dbReference type="Proteomes" id="UP000001593"/>
    </source>
</evidence>
<proteinExistence type="inferred from homology"/>
<dbReference type="Proteomes" id="UP000001593">
    <property type="component" value="Unassembled WGS sequence"/>
</dbReference>
<dbReference type="PANTHER" id="PTHR23035:SF1">
    <property type="entry name" value="CILIA- AND FLAGELLA-ASSOCIATED PROTEIN 97"/>
    <property type="match status" value="1"/>
</dbReference>
<feature type="compositionally biased region" description="Polar residues" evidence="2">
    <location>
        <begin position="66"/>
        <end position="78"/>
    </location>
</feature>
<comment type="similarity">
    <text evidence="1">Belongs to the CFAP97 family.</text>
</comment>
<dbReference type="OMA" id="QRIQFEN"/>
<keyword evidence="4" id="KW-1185">Reference proteome</keyword>
<dbReference type="OrthoDB" id="515313at2759"/>
<protein>
    <recommendedName>
        <fullName evidence="5">Cilia- and flagella-associated protein 97</fullName>
    </recommendedName>
</protein>
<evidence type="ECO:0000256" key="2">
    <source>
        <dbReference type="SAM" id="MobiDB-lite"/>
    </source>
</evidence>
<dbReference type="AlphaFoldDB" id="A7SNW1"/>
<dbReference type="InParanoid" id="A7SNW1"/>
<dbReference type="STRING" id="45351.A7SNW1"/>
<reference evidence="3 4" key="1">
    <citation type="journal article" date="2007" name="Science">
        <title>Sea anemone genome reveals ancestral eumetazoan gene repertoire and genomic organization.</title>
        <authorList>
            <person name="Putnam N.H."/>
            <person name="Srivastava M."/>
            <person name="Hellsten U."/>
            <person name="Dirks B."/>
            <person name="Chapman J."/>
            <person name="Salamov A."/>
            <person name="Terry A."/>
            <person name="Shapiro H."/>
            <person name="Lindquist E."/>
            <person name="Kapitonov V.V."/>
            <person name="Jurka J."/>
            <person name="Genikhovich G."/>
            <person name="Grigoriev I.V."/>
            <person name="Lucas S.M."/>
            <person name="Steele R.E."/>
            <person name="Finnerty J.R."/>
            <person name="Technau U."/>
            <person name="Martindale M.Q."/>
            <person name="Rokhsar D.S."/>
        </authorList>
    </citation>
    <scope>NUCLEOTIDE SEQUENCE [LARGE SCALE GENOMIC DNA]</scope>
    <source>
        <strain evidence="4">CH2 X CH6</strain>
    </source>
</reference>
<accession>A7SNW1</accession>
<gene>
    <name evidence="3" type="ORF">NEMVEDRAFT_v1g246462</name>
</gene>
<dbReference type="EMBL" id="DS469724">
    <property type="protein sequence ID" value="EDO34616.1"/>
    <property type="molecule type" value="Genomic_DNA"/>
</dbReference>
<evidence type="ECO:0000256" key="1">
    <source>
        <dbReference type="ARBA" id="ARBA00008315"/>
    </source>
</evidence>
<name>A7SNW1_NEMVE</name>
<dbReference type="InterPro" id="IPR029488">
    <property type="entry name" value="Hmw/CFAP97"/>
</dbReference>
<dbReference type="InterPro" id="IPR038791">
    <property type="entry name" value="Cfap97/Hemingway"/>
</dbReference>
<feature type="compositionally biased region" description="Basic and acidic residues" evidence="2">
    <location>
        <begin position="51"/>
        <end position="63"/>
    </location>
</feature>
<feature type="region of interest" description="Disordered" evidence="2">
    <location>
        <begin position="218"/>
        <end position="293"/>
    </location>
</feature>
<feature type="compositionally biased region" description="Low complexity" evidence="2">
    <location>
        <begin position="261"/>
        <end position="274"/>
    </location>
</feature>
<dbReference type="eggNOG" id="ENOG502S0ZF">
    <property type="taxonomic scope" value="Eukaryota"/>
</dbReference>
<dbReference type="PANTHER" id="PTHR23035">
    <property type="entry name" value="CILIA- AND FLAGELLA-ASSOCIATED PROTEIN 97-RELATED"/>
    <property type="match status" value="1"/>
</dbReference>
<dbReference type="HOGENOM" id="CLU_950925_0_0_1"/>
<evidence type="ECO:0008006" key="5">
    <source>
        <dbReference type="Google" id="ProtNLM"/>
    </source>
</evidence>